<reference evidence="1" key="1">
    <citation type="submission" date="2014-11" db="EMBL/GenBank/DDBJ databases">
        <authorList>
            <person name="Amaro Gonzalez C."/>
        </authorList>
    </citation>
    <scope>NUCLEOTIDE SEQUENCE</scope>
</reference>
<reference evidence="1" key="2">
    <citation type="journal article" date="2015" name="Fish Shellfish Immunol.">
        <title>Early steps in the European eel (Anguilla anguilla)-Vibrio vulnificus interaction in the gills: Role of the RtxA13 toxin.</title>
        <authorList>
            <person name="Callol A."/>
            <person name="Pajuelo D."/>
            <person name="Ebbesson L."/>
            <person name="Teles M."/>
            <person name="MacKenzie S."/>
            <person name="Amaro C."/>
        </authorList>
    </citation>
    <scope>NUCLEOTIDE SEQUENCE</scope>
</reference>
<protein>
    <submittedName>
        <fullName evidence="1">Uncharacterized protein</fullName>
    </submittedName>
</protein>
<evidence type="ECO:0000313" key="1">
    <source>
        <dbReference type="EMBL" id="JAH44543.1"/>
    </source>
</evidence>
<accession>A0A0E9SVG1</accession>
<dbReference type="AlphaFoldDB" id="A0A0E9SVG1"/>
<organism evidence="1">
    <name type="scientific">Anguilla anguilla</name>
    <name type="common">European freshwater eel</name>
    <name type="synonym">Muraena anguilla</name>
    <dbReference type="NCBI Taxonomy" id="7936"/>
    <lineage>
        <taxon>Eukaryota</taxon>
        <taxon>Metazoa</taxon>
        <taxon>Chordata</taxon>
        <taxon>Craniata</taxon>
        <taxon>Vertebrata</taxon>
        <taxon>Euteleostomi</taxon>
        <taxon>Actinopterygii</taxon>
        <taxon>Neopterygii</taxon>
        <taxon>Teleostei</taxon>
        <taxon>Anguilliformes</taxon>
        <taxon>Anguillidae</taxon>
        <taxon>Anguilla</taxon>
    </lineage>
</organism>
<proteinExistence type="predicted"/>
<name>A0A0E9SVG1_ANGAN</name>
<sequence length="36" mass="4231">MWRSMSTVHMKYIKVKKKEGQPKCSCQGCKKSIRKS</sequence>
<dbReference type="EMBL" id="GBXM01064034">
    <property type="protein sequence ID" value="JAH44543.1"/>
    <property type="molecule type" value="Transcribed_RNA"/>
</dbReference>